<evidence type="ECO:0000256" key="3">
    <source>
        <dbReference type="ARBA" id="ARBA00022490"/>
    </source>
</evidence>
<evidence type="ECO:0000313" key="6">
    <source>
        <dbReference type="Proteomes" id="UP001596223"/>
    </source>
</evidence>
<evidence type="ECO:0000256" key="1">
    <source>
        <dbReference type="ARBA" id="ARBA00004496"/>
    </source>
</evidence>
<evidence type="ECO:0000313" key="5">
    <source>
        <dbReference type="EMBL" id="MFC6013882.1"/>
    </source>
</evidence>
<comment type="similarity">
    <text evidence="2">Belongs to the EspG family.</text>
</comment>
<dbReference type="Pfam" id="PF14011">
    <property type="entry name" value="ESX-1_EspG"/>
    <property type="match status" value="1"/>
</dbReference>
<evidence type="ECO:0000256" key="2">
    <source>
        <dbReference type="ARBA" id="ARBA00006411"/>
    </source>
</evidence>
<dbReference type="EMBL" id="JBHSQN010000015">
    <property type="protein sequence ID" value="MFC6013882.1"/>
    <property type="molecule type" value="Genomic_DNA"/>
</dbReference>
<keyword evidence="4" id="KW-0143">Chaperone</keyword>
<keyword evidence="6" id="KW-1185">Reference proteome</keyword>
<evidence type="ECO:0000256" key="4">
    <source>
        <dbReference type="ARBA" id="ARBA00023186"/>
    </source>
</evidence>
<proteinExistence type="inferred from homology"/>
<dbReference type="RefSeq" id="WP_378609034.1">
    <property type="nucleotide sequence ID" value="NZ_JBHSQN010000015.1"/>
</dbReference>
<organism evidence="5 6">
    <name type="scientific">Nocardia lasii</name>
    <dbReference type="NCBI Taxonomy" id="1616107"/>
    <lineage>
        <taxon>Bacteria</taxon>
        <taxon>Bacillati</taxon>
        <taxon>Actinomycetota</taxon>
        <taxon>Actinomycetes</taxon>
        <taxon>Mycobacteriales</taxon>
        <taxon>Nocardiaceae</taxon>
        <taxon>Nocardia</taxon>
    </lineage>
</organism>
<comment type="subcellular location">
    <subcellularLocation>
        <location evidence="1">Cytoplasm</location>
    </subcellularLocation>
</comment>
<dbReference type="Proteomes" id="UP001596223">
    <property type="component" value="Unassembled WGS sequence"/>
</dbReference>
<keyword evidence="3" id="KW-0963">Cytoplasm</keyword>
<gene>
    <name evidence="5" type="ORF">ACFP3H_22740</name>
</gene>
<sequence length="239" mass="25861">MVRARVNWHFTPDQFALAWARTDGDRIPYPLAVRASARDTVERAAQQPALEAWCAHTLDADLAAALRVLAKPEIRVEVCGYAPTPVRMLGAVTGDVAVLAVQQPGTAPDRGGPLHVQVGSTKRFAAQVFSRIPGRTPGVVPRVTAPATRVHEDSRDLVTMPVAGPSDAARIRKILQRPRDGIGQILIAAGSDEKPVGVLSWIDLTDDGRYLVHAGRHIDIIPATPDSAVEWLRHLLRSV</sequence>
<protein>
    <submittedName>
        <fullName evidence="5">ESX secretion-associated protein EspG</fullName>
    </submittedName>
</protein>
<reference evidence="6" key="1">
    <citation type="journal article" date="2019" name="Int. J. Syst. Evol. Microbiol.">
        <title>The Global Catalogue of Microorganisms (GCM) 10K type strain sequencing project: providing services to taxonomists for standard genome sequencing and annotation.</title>
        <authorList>
            <consortium name="The Broad Institute Genomics Platform"/>
            <consortium name="The Broad Institute Genome Sequencing Center for Infectious Disease"/>
            <person name="Wu L."/>
            <person name="Ma J."/>
        </authorList>
    </citation>
    <scope>NUCLEOTIDE SEQUENCE [LARGE SCALE GENOMIC DNA]</scope>
    <source>
        <strain evidence="6">CCUG 36956</strain>
    </source>
</reference>
<accession>A0ABW1JY56</accession>
<name>A0ABW1JY56_9NOCA</name>
<comment type="caution">
    <text evidence="5">The sequence shown here is derived from an EMBL/GenBank/DDBJ whole genome shotgun (WGS) entry which is preliminary data.</text>
</comment>
<dbReference type="InterPro" id="IPR025734">
    <property type="entry name" value="EspG"/>
</dbReference>